<sequence length="71" mass="7855">MCVSEKAIEDQKSQRPTRKGLLISRYGIELVILETAALAGLTRCDSLEDEPAAARKGTGWINMFDISSHVY</sequence>
<protein>
    <submittedName>
        <fullName evidence="1">Uncharacterized protein</fullName>
    </submittedName>
</protein>
<dbReference type="AlphaFoldDB" id="A0A3P6BLG3"/>
<proteinExistence type="predicted"/>
<name>A0A3P6BLG3_BRAOL</name>
<accession>A0A3P6BLG3</accession>
<gene>
    <name evidence="1" type="ORF">BOLC3T19407H</name>
</gene>
<dbReference type="EMBL" id="LR031872">
    <property type="protein sequence ID" value="VDC97171.1"/>
    <property type="molecule type" value="Genomic_DNA"/>
</dbReference>
<reference evidence="1" key="1">
    <citation type="submission" date="2018-11" db="EMBL/GenBank/DDBJ databases">
        <authorList>
            <consortium name="Genoscope - CEA"/>
            <person name="William W."/>
        </authorList>
    </citation>
    <scope>NUCLEOTIDE SEQUENCE</scope>
</reference>
<organism evidence="1">
    <name type="scientific">Brassica oleracea</name>
    <name type="common">Wild cabbage</name>
    <dbReference type="NCBI Taxonomy" id="3712"/>
    <lineage>
        <taxon>Eukaryota</taxon>
        <taxon>Viridiplantae</taxon>
        <taxon>Streptophyta</taxon>
        <taxon>Embryophyta</taxon>
        <taxon>Tracheophyta</taxon>
        <taxon>Spermatophyta</taxon>
        <taxon>Magnoliopsida</taxon>
        <taxon>eudicotyledons</taxon>
        <taxon>Gunneridae</taxon>
        <taxon>Pentapetalae</taxon>
        <taxon>rosids</taxon>
        <taxon>malvids</taxon>
        <taxon>Brassicales</taxon>
        <taxon>Brassicaceae</taxon>
        <taxon>Brassiceae</taxon>
        <taxon>Brassica</taxon>
    </lineage>
</organism>
<evidence type="ECO:0000313" key="1">
    <source>
        <dbReference type="EMBL" id="VDC97171.1"/>
    </source>
</evidence>